<proteinExistence type="predicted"/>
<reference evidence="1" key="2">
    <citation type="submission" date="2015-06" db="UniProtKB">
        <authorList>
            <consortium name="EnsemblMetazoa"/>
        </authorList>
    </citation>
    <scope>IDENTIFICATION</scope>
</reference>
<protein>
    <submittedName>
        <fullName evidence="1">Uncharacterized protein</fullName>
    </submittedName>
</protein>
<dbReference type="EMBL" id="CAQQ02037917">
    <property type="status" value="NOT_ANNOTATED_CDS"/>
    <property type="molecule type" value="Genomic_DNA"/>
</dbReference>
<sequence length="11" mass="1397">MFLHILRLILQ</sequence>
<dbReference type="EnsemblMetazoa" id="MESCA003277-RA">
    <property type="protein sequence ID" value="MESCA003277-PA"/>
    <property type="gene ID" value="MESCA003277"/>
</dbReference>
<evidence type="ECO:0000313" key="1">
    <source>
        <dbReference type="EnsemblMetazoa" id="MESCA003277-PA"/>
    </source>
</evidence>
<evidence type="ECO:0000313" key="2">
    <source>
        <dbReference type="Proteomes" id="UP000015102"/>
    </source>
</evidence>
<organism evidence="1 2">
    <name type="scientific">Megaselia scalaris</name>
    <name type="common">Humpbacked fly</name>
    <name type="synonym">Phora scalaris</name>
    <dbReference type="NCBI Taxonomy" id="36166"/>
    <lineage>
        <taxon>Eukaryota</taxon>
        <taxon>Metazoa</taxon>
        <taxon>Ecdysozoa</taxon>
        <taxon>Arthropoda</taxon>
        <taxon>Hexapoda</taxon>
        <taxon>Insecta</taxon>
        <taxon>Pterygota</taxon>
        <taxon>Neoptera</taxon>
        <taxon>Endopterygota</taxon>
        <taxon>Diptera</taxon>
        <taxon>Brachycera</taxon>
        <taxon>Muscomorpha</taxon>
        <taxon>Platypezoidea</taxon>
        <taxon>Phoridae</taxon>
        <taxon>Megaseliini</taxon>
        <taxon>Megaselia</taxon>
    </lineage>
</organism>
<reference evidence="2" key="1">
    <citation type="submission" date="2013-02" db="EMBL/GenBank/DDBJ databases">
        <authorList>
            <person name="Hughes D."/>
        </authorList>
    </citation>
    <scope>NUCLEOTIDE SEQUENCE</scope>
    <source>
        <strain>Durham</strain>
        <strain evidence="2">NC isolate 2 -- Noor lab</strain>
    </source>
</reference>
<dbReference type="HOGENOM" id="CLU_3437703_0_0_1"/>
<accession>T1GIJ7</accession>
<name>T1GIJ7_MEGSC</name>
<keyword evidence="2" id="KW-1185">Reference proteome</keyword>
<dbReference type="Proteomes" id="UP000015102">
    <property type="component" value="Unassembled WGS sequence"/>
</dbReference>